<dbReference type="InterPro" id="IPR000845">
    <property type="entry name" value="Nucleoside_phosphorylase_d"/>
</dbReference>
<dbReference type="NCBIfam" id="TIGR03664">
    <property type="entry name" value="fut_nucase"/>
    <property type="match status" value="1"/>
</dbReference>
<dbReference type="RefSeq" id="WP_128768045.1">
    <property type="nucleotide sequence ID" value="NZ_RXOC01000002.1"/>
</dbReference>
<reference evidence="4 7" key="2">
    <citation type="submission" date="2019-09" db="EMBL/GenBank/DDBJ databases">
        <title>Pararcticibacter amylolyticus gen. nov., sp. nov., isolated from a rottenly hemp rope, and reclassification of Pedobacter tournemirensis as Pararcticibacter tournemirensis comb. nov.</title>
        <authorList>
            <person name="Cai Y."/>
        </authorList>
    </citation>
    <scope>NUCLEOTIDE SEQUENCE [LARGE SCALE GENOMIC DNA]</scope>
    <source>
        <strain evidence="4 7">TF5-37.2-LB10</strain>
    </source>
</reference>
<comment type="catalytic activity">
    <reaction evidence="1">
        <text>futalosine + H2O = dehypoxanthine futalosine + hypoxanthine</text>
        <dbReference type="Rhea" id="RHEA:25904"/>
        <dbReference type="ChEBI" id="CHEBI:15377"/>
        <dbReference type="ChEBI" id="CHEBI:17368"/>
        <dbReference type="ChEBI" id="CHEBI:58863"/>
        <dbReference type="ChEBI" id="CHEBI:58864"/>
        <dbReference type="EC" id="3.2.2.26"/>
    </reaction>
</comment>
<dbReference type="GO" id="GO:0008930">
    <property type="term" value="F:methylthioadenosine nucleosidase activity"/>
    <property type="evidence" value="ECO:0007669"/>
    <property type="project" value="TreeGrafter"/>
</dbReference>
<dbReference type="GO" id="GO:0009116">
    <property type="term" value="P:nucleoside metabolic process"/>
    <property type="evidence" value="ECO:0007669"/>
    <property type="project" value="InterPro"/>
</dbReference>
<evidence type="ECO:0000313" key="7">
    <source>
        <dbReference type="Proteomes" id="UP000322918"/>
    </source>
</evidence>
<comment type="similarity">
    <text evidence="1">Belongs to the PNP/UDP phosphorylase family. Futalosine hydrolase subfamily.</text>
</comment>
<protein>
    <recommendedName>
        <fullName evidence="1 2">Futalosine hydrolase</fullName>
        <shortName evidence="1">FL hydrolase</shortName>
        <ecNumber evidence="1 2">3.2.2.26</ecNumber>
    </recommendedName>
    <alternativeName>
        <fullName evidence="1">Futalosine nucleosidase</fullName>
    </alternativeName>
    <alternativeName>
        <fullName evidence="1">Menaquinone biosynthetic enzyme MqnB</fullName>
    </alternativeName>
</protein>
<dbReference type="Proteomes" id="UP000290848">
    <property type="component" value="Unassembled WGS sequence"/>
</dbReference>
<dbReference type="InterPro" id="IPR035994">
    <property type="entry name" value="Nucleoside_phosphorylase_sf"/>
</dbReference>
<sequence>MKLLFVSATLEEIKPLMETFDFGEGENTRNGHDITILVTGVGMVSTAYSLGNILALRSFDMAINAGIAGSFQRYLEIGKVVKVIEDCFSELGAEDDSAFLSIDQMGFGRSCETSIACETLETLTPHLQTVSAITVNKVHGNDESIQSTVERINPGIESMEGAAFFYACRFNELPCLQIRAISNYIERRNRESWNIPLAVASLNYELIALLNKIV</sequence>
<keyword evidence="5" id="KW-0326">Glycosidase</keyword>
<evidence type="ECO:0000256" key="2">
    <source>
        <dbReference type="NCBIfam" id="TIGR03664"/>
    </source>
</evidence>
<keyword evidence="7" id="KW-1185">Reference proteome</keyword>
<reference evidence="5 6" key="1">
    <citation type="submission" date="2018-12" db="EMBL/GenBank/DDBJ databases">
        <title>The Draft Genome Sequence of the Soil Bacterium Pedobacter tournemirensis R1.</title>
        <authorList>
            <person name="He J."/>
        </authorList>
    </citation>
    <scope>NUCLEOTIDE SEQUENCE [LARGE SCALE GENOMIC DNA]</scope>
    <source>
        <strain evidence="5 6">R1</strain>
    </source>
</reference>
<accession>A0A4Q0MEE3</accession>
<evidence type="ECO:0000313" key="4">
    <source>
        <dbReference type="EMBL" id="KAA8485523.1"/>
    </source>
</evidence>
<dbReference type="SUPFAM" id="SSF53167">
    <property type="entry name" value="Purine and uridine phosphorylases"/>
    <property type="match status" value="1"/>
</dbReference>
<keyword evidence="1 5" id="KW-0378">Hydrolase</keyword>
<gene>
    <name evidence="1 5" type="primary">mqnB</name>
    <name evidence="5" type="ORF">EKH83_03670</name>
    <name evidence="4" type="ORF">F1649_03300</name>
</gene>
<dbReference type="Gene3D" id="3.40.50.1580">
    <property type="entry name" value="Nucleoside phosphorylase domain"/>
    <property type="match status" value="1"/>
</dbReference>
<comment type="caution">
    <text evidence="5">The sequence shown here is derived from an EMBL/GenBank/DDBJ whole genome shotgun (WGS) entry which is preliminary data.</text>
</comment>
<dbReference type="PANTHER" id="PTHR46832">
    <property type="entry name" value="5'-METHYLTHIOADENOSINE/S-ADENOSYLHOMOCYSTEINE NUCLEOSIDASE"/>
    <property type="match status" value="1"/>
</dbReference>
<dbReference type="GO" id="GO:0008782">
    <property type="term" value="F:adenosylhomocysteine nucleosidase activity"/>
    <property type="evidence" value="ECO:0007669"/>
    <property type="project" value="TreeGrafter"/>
</dbReference>
<comment type="function">
    <text evidence="1">Catalyzes the hydrolysis of futalosine (FL) to dehypoxanthine futalosine (DHFL) and hypoxanthine, a step in the biosynthesis of menaquinone (MK, vitamin K2).</text>
</comment>
<dbReference type="AlphaFoldDB" id="A0A4Q0MEE3"/>
<dbReference type="GO" id="GO:0005829">
    <property type="term" value="C:cytosol"/>
    <property type="evidence" value="ECO:0007669"/>
    <property type="project" value="TreeGrafter"/>
</dbReference>
<proteinExistence type="inferred from homology"/>
<evidence type="ECO:0000259" key="3">
    <source>
        <dbReference type="Pfam" id="PF01048"/>
    </source>
</evidence>
<dbReference type="InterPro" id="IPR019963">
    <property type="entry name" value="FL_hydrolase_MqnB"/>
</dbReference>
<dbReference type="EMBL" id="RXOC01000002">
    <property type="protein sequence ID" value="RXF71797.1"/>
    <property type="molecule type" value="Genomic_DNA"/>
</dbReference>
<dbReference type="EMBL" id="VWNE01000004">
    <property type="protein sequence ID" value="KAA8485523.1"/>
    <property type="molecule type" value="Genomic_DNA"/>
</dbReference>
<dbReference type="Proteomes" id="UP000322918">
    <property type="component" value="Unassembled WGS sequence"/>
</dbReference>
<evidence type="ECO:0000313" key="5">
    <source>
        <dbReference type="EMBL" id="RXF71797.1"/>
    </source>
</evidence>
<dbReference type="UniPathway" id="UPA00079"/>
<dbReference type="GO" id="GO:0009234">
    <property type="term" value="P:menaquinone biosynthetic process"/>
    <property type="evidence" value="ECO:0007669"/>
    <property type="project" value="UniProtKB-UniRule"/>
</dbReference>
<keyword evidence="1" id="KW-0474">Menaquinone biosynthesis</keyword>
<name>A0A4Q0MEE3_9SPHI</name>
<dbReference type="PANTHER" id="PTHR46832:SF2">
    <property type="entry name" value="FUTALOSINE HYDROLASE"/>
    <property type="match status" value="1"/>
</dbReference>
<organism evidence="5 6">
    <name type="scientific">Arcticibacter tournemirensis</name>
    <dbReference type="NCBI Taxonomy" id="699437"/>
    <lineage>
        <taxon>Bacteria</taxon>
        <taxon>Pseudomonadati</taxon>
        <taxon>Bacteroidota</taxon>
        <taxon>Sphingobacteriia</taxon>
        <taxon>Sphingobacteriales</taxon>
        <taxon>Sphingobacteriaceae</taxon>
        <taxon>Arcticibacter</taxon>
    </lineage>
</organism>
<dbReference type="OrthoDB" id="9788270at2"/>
<dbReference type="GO" id="GO:0019284">
    <property type="term" value="P:L-methionine salvage from S-adenosylmethionine"/>
    <property type="evidence" value="ECO:0007669"/>
    <property type="project" value="TreeGrafter"/>
</dbReference>
<feature type="domain" description="Nucleoside phosphorylase" evidence="3">
    <location>
        <begin position="20"/>
        <end position="194"/>
    </location>
</feature>
<dbReference type="EC" id="3.2.2.26" evidence="1 2"/>
<dbReference type="HAMAP" id="MF_00991">
    <property type="entry name" value="MqnB"/>
    <property type="match status" value="1"/>
</dbReference>
<evidence type="ECO:0000256" key="1">
    <source>
        <dbReference type="HAMAP-Rule" id="MF_00991"/>
    </source>
</evidence>
<dbReference type="Pfam" id="PF01048">
    <property type="entry name" value="PNP_UDP_1"/>
    <property type="match status" value="1"/>
</dbReference>
<comment type="pathway">
    <text evidence="1">Quinol/quinone metabolism; menaquinone biosynthesis.</text>
</comment>
<evidence type="ECO:0000313" key="6">
    <source>
        <dbReference type="Proteomes" id="UP000290848"/>
    </source>
</evidence>